<dbReference type="Pfam" id="PF00078">
    <property type="entry name" value="RVT_1"/>
    <property type="match status" value="1"/>
</dbReference>
<organism evidence="3 4">
    <name type="scientific">Symbiodinium natans</name>
    <dbReference type="NCBI Taxonomy" id="878477"/>
    <lineage>
        <taxon>Eukaryota</taxon>
        <taxon>Sar</taxon>
        <taxon>Alveolata</taxon>
        <taxon>Dinophyceae</taxon>
        <taxon>Suessiales</taxon>
        <taxon>Symbiodiniaceae</taxon>
        <taxon>Symbiodinium</taxon>
    </lineage>
</organism>
<keyword evidence="4" id="KW-1185">Reference proteome</keyword>
<dbReference type="PANTHER" id="PTHR33050">
    <property type="entry name" value="REVERSE TRANSCRIPTASE DOMAIN-CONTAINING PROTEIN"/>
    <property type="match status" value="1"/>
</dbReference>
<dbReference type="InterPro" id="IPR000477">
    <property type="entry name" value="RT_dom"/>
</dbReference>
<feature type="domain" description="Reverse transcriptase" evidence="2">
    <location>
        <begin position="1237"/>
        <end position="1334"/>
    </location>
</feature>
<comment type="caution">
    <text evidence="3">The sequence shown here is derived from an EMBL/GenBank/DDBJ whole genome shotgun (WGS) entry which is preliminary data.</text>
</comment>
<dbReference type="InterPro" id="IPR043502">
    <property type="entry name" value="DNA/RNA_pol_sf"/>
</dbReference>
<proteinExistence type="predicted"/>
<sequence>MANTDIFLGLAEADVNKAVAWLEDARHMPASSGFSPTQWLWHWFSSTPAFAPVTEAAEKMDTVFGFSSGDWAFHWVEEMEKATLNPGSAPTQTALDSKWPHFPNGHRSLGLAPADLLRAHAWLEEAASFNGAGGWEEDDWLRYWMEQDSAFETLLQRAREADHGWNIGQWLWLWVSQADRPQPPPAPPLGTAPPLATGIGPDAFPLSQHNETVIVRQIYCRSTCQDCGAGHCGVVLTREDLPHRHRWRLASERADGNQSLRAVSELLSILVWLWTLHTFLQAHLSECFVLSLAQLIDFALALRPPLCVKFFYLLCAALACFTLADTCSMADPGSDNGRGLLMQPTPSDKLSVLWESLNLDFPEEVVSHSELNRTIRNFGFLATSFDQLDQWLESHGLLDFGSGTHADLRCLWHRSHALACSEGHTAAVPFPPQPSALPLPQDQSFSAASDPNHTMSGAASWNEPFPAKLSSDKTAELRAAFLRKYPSEVLDDSTMPSARLLALAFKQASSQEWRFIPWRWRMSVLELEEQQLQRPRKLARTELADLILDDVPSRNLPDTLGMFASSLPSSVLLRLALTIAVAFAHPTHWNVSRQIADFGRLCPNSVCKVGLWTTASMRTQPSAASWLLFWLRAFFCLRPCAARRAKEQVEERAMAPVLALATDADAAKARGMEEVVGVALAPVAGDPVWATKATPRGPPQIVKSGHPPQKLTEKSRGPDPSFEQAAGSGLPLFVPAILPLSSQSSSTPATAAPAKQAPEPLMPVFPHEGALALSVSDSLSPRSPPPLYTDPDVDVLAPDSLNPTPSPAPVSAESMPGPFPPASSRVTSALQSVRDFKQPFFLDICAGAGSPLSSAFLEKGVPCLSIDILIDTNMDLLQDDFFEHLLRICTSRQVSLKQPPNSVAWMEPIATNFLAAISADLVHVAACSGLRDESGNFCSRASAEYPPLLADMYAEQALPLFDVEPGGGTALSFATVPLLSKPKALHEAPVASQDGAGILSTPDWSAPPSGATDVFAHLRPKLMAFLLQGRLPQRLRTLVLGGSAEPLFSSSEIDALRCIFQDWLSAHFPGVSVSWEISAGQPCCLQALAAVSRICQDRDVSLFTCLEQGVPTGFDGDIPLSNVFLPQGGGHPFEQSLGICHGNWSSAEADLPTLHALVEEEIANGWFLELDSLEAAQERFGDKLAIGKMSIVKAEGKKPRLVVDSTVCGTNPSCSIPETYTLPGIDDVRDSFPLRCHSGLCAGFAFDIKSAHKTVRVRDSDQGLLGVSLPKIQGPGRLFYRVCPFGANFSALWFQRLGSFFLRTLHLWTWLRHALLGYVDDFILFQDQEEALQGRHVSKRTLDKVTGLLQWFCKLYKHFKPWLQTLYADANRPLATNYSIDPGDWPGLAICVNEGLVFTSTPPGTSIPTGAKLIEARHLALQSKKDLANIPTSKRIWMRVTDPSTTRRKLSVSSRESLQFWLKWCEVPPLFFPLQKPADVPIVCAVAVPAHQDITCYETLAQLGLILCLHSVVPLARWTVRLRTLSDNTGAEAGINKLYSSAFPLSVFLKRLSMLACMTGIELDVFHVPGEKNDDADLLSRWSDESQPLPAKFLPDFRVDCSLARIWHFRSDVRLWPPDAKLKWQPP</sequence>
<dbReference type="EMBL" id="CAJNDS010000117">
    <property type="protein sequence ID" value="CAE6964331.1"/>
    <property type="molecule type" value="Genomic_DNA"/>
</dbReference>
<dbReference type="InterPro" id="IPR052055">
    <property type="entry name" value="Hepadnavirus_pol/RT"/>
</dbReference>
<dbReference type="Proteomes" id="UP000604046">
    <property type="component" value="Unassembled WGS sequence"/>
</dbReference>
<dbReference type="SUPFAM" id="SSF56672">
    <property type="entry name" value="DNA/RNA polymerases"/>
    <property type="match status" value="1"/>
</dbReference>
<reference evidence="3" key="1">
    <citation type="submission" date="2021-02" db="EMBL/GenBank/DDBJ databases">
        <authorList>
            <person name="Dougan E. K."/>
            <person name="Rhodes N."/>
            <person name="Thang M."/>
            <person name="Chan C."/>
        </authorList>
    </citation>
    <scope>NUCLEOTIDE SEQUENCE</scope>
</reference>
<evidence type="ECO:0000256" key="1">
    <source>
        <dbReference type="SAM" id="MobiDB-lite"/>
    </source>
</evidence>
<evidence type="ECO:0000313" key="4">
    <source>
        <dbReference type="Proteomes" id="UP000604046"/>
    </source>
</evidence>
<dbReference type="PANTHER" id="PTHR33050:SF7">
    <property type="entry name" value="RIBONUCLEASE H"/>
    <property type="match status" value="1"/>
</dbReference>
<protein>
    <recommendedName>
        <fullName evidence="2">Reverse transcriptase domain-containing protein</fullName>
    </recommendedName>
</protein>
<accession>A0A812HW83</accession>
<gene>
    <name evidence="3" type="ORF">SNAT2548_LOCUS2102</name>
</gene>
<feature type="region of interest" description="Disordered" evidence="1">
    <location>
        <begin position="776"/>
        <end position="816"/>
    </location>
</feature>
<evidence type="ECO:0000313" key="3">
    <source>
        <dbReference type="EMBL" id="CAE6964331.1"/>
    </source>
</evidence>
<feature type="region of interest" description="Disordered" evidence="1">
    <location>
        <begin position="690"/>
        <end position="726"/>
    </location>
</feature>
<name>A0A812HW83_9DINO</name>
<evidence type="ECO:0000259" key="2">
    <source>
        <dbReference type="Pfam" id="PF00078"/>
    </source>
</evidence>